<name>A0A5C5ZL82_9BACT</name>
<gene>
    <name evidence="1" type="ORF">Pla100_58350</name>
</gene>
<accession>A0A5C5ZL82</accession>
<dbReference type="RefSeq" id="WP_146582258.1">
    <property type="nucleotide sequence ID" value="NZ_SJPM01000024.1"/>
</dbReference>
<dbReference type="EMBL" id="SJPM01000024">
    <property type="protein sequence ID" value="TWT87886.1"/>
    <property type="molecule type" value="Genomic_DNA"/>
</dbReference>
<sequence length="224" mass="24784">MAVKIKPNPEQLSQLLRCAELDSGKLADLVIHLGQLAETPLVPEHLLSELKTQLSEEDAELLLSQILSLSMLVRVSESKSVDVMKALRVAMSSEDQQAEWDSIAGSMQGLVDSTPVRLVTKAMELSYDYANLLRKARIITDLRPLFDDEGEKVEGGVVTHTLRITYSSDDGGHEVSLALDIKDVEKLHEQCERAIKKANTIKDEFVQSTGKPCLISGESEKRDE</sequence>
<protein>
    <submittedName>
        <fullName evidence="1">Uncharacterized protein</fullName>
    </submittedName>
</protein>
<organism evidence="1 2">
    <name type="scientific">Neorhodopirellula pilleata</name>
    <dbReference type="NCBI Taxonomy" id="2714738"/>
    <lineage>
        <taxon>Bacteria</taxon>
        <taxon>Pseudomonadati</taxon>
        <taxon>Planctomycetota</taxon>
        <taxon>Planctomycetia</taxon>
        <taxon>Pirellulales</taxon>
        <taxon>Pirellulaceae</taxon>
        <taxon>Neorhodopirellula</taxon>
    </lineage>
</organism>
<evidence type="ECO:0000313" key="1">
    <source>
        <dbReference type="EMBL" id="TWT87886.1"/>
    </source>
</evidence>
<evidence type="ECO:0000313" key="2">
    <source>
        <dbReference type="Proteomes" id="UP000316213"/>
    </source>
</evidence>
<dbReference type="OrthoDB" id="273125at2"/>
<reference evidence="1 2" key="1">
    <citation type="submission" date="2019-02" db="EMBL/GenBank/DDBJ databases">
        <title>Deep-cultivation of Planctomycetes and their phenomic and genomic characterization uncovers novel biology.</title>
        <authorList>
            <person name="Wiegand S."/>
            <person name="Jogler M."/>
            <person name="Boedeker C."/>
            <person name="Pinto D."/>
            <person name="Vollmers J."/>
            <person name="Rivas-Marin E."/>
            <person name="Kohn T."/>
            <person name="Peeters S.H."/>
            <person name="Heuer A."/>
            <person name="Rast P."/>
            <person name="Oberbeckmann S."/>
            <person name="Bunk B."/>
            <person name="Jeske O."/>
            <person name="Meyerdierks A."/>
            <person name="Storesund J.E."/>
            <person name="Kallscheuer N."/>
            <person name="Luecker S."/>
            <person name="Lage O.M."/>
            <person name="Pohl T."/>
            <person name="Merkel B.J."/>
            <person name="Hornburger P."/>
            <person name="Mueller R.-W."/>
            <person name="Bruemmer F."/>
            <person name="Labrenz M."/>
            <person name="Spormann A.M."/>
            <person name="Op Den Camp H."/>
            <person name="Overmann J."/>
            <person name="Amann R."/>
            <person name="Jetten M.S.M."/>
            <person name="Mascher T."/>
            <person name="Medema M.H."/>
            <person name="Devos D.P."/>
            <person name="Kaster A.-K."/>
            <person name="Ovreas L."/>
            <person name="Rohde M."/>
            <person name="Galperin M.Y."/>
            <person name="Jogler C."/>
        </authorList>
    </citation>
    <scope>NUCLEOTIDE SEQUENCE [LARGE SCALE GENOMIC DNA]</scope>
    <source>
        <strain evidence="1 2">Pla100</strain>
    </source>
</reference>
<dbReference type="AlphaFoldDB" id="A0A5C5ZL82"/>
<dbReference type="Proteomes" id="UP000316213">
    <property type="component" value="Unassembled WGS sequence"/>
</dbReference>
<proteinExistence type="predicted"/>
<keyword evidence="2" id="KW-1185">Reference proteome</keyword>
<comment type="caution">
    <text evidence="1">The sequence shown here is derived from an EMBL/GenBank/DDBJ whole genome shotgun (WGS) entry which is preliminary data.</text>
</comment>